<accession>A0A932GS10</accession>
<dbReference type="EMBL" id="JACPSX010000255">
    <property type="protein sequence ID" value="MBI3016008.1"/>
    <property type="molecule type" value="Genomic_DNA"/>
</dbReference>
<sequence length="77" mass="8546">MKKTSARKKSPVLSEEMRREYRFDYTKAKPNRFAAQMGAGTIAVVLDPDVAEVFESSESVNTLLRSVISALPGRSKP</sequence>
<organism evidence="1 2">
    <name type="scientific">Tectimicrobiota bacterium</name>
    <dbReference type="NCBI Taxonomy" id="2528274"/>
    <lineage>
        <taxon>Bacteria</taxon>
        <taxon>Pseudomonadati</taxon>
        <taxon>Nitrospinota/Tectimicrobiota group</taxon>
        <taxon>Candidatus Tectimicrobiota</taxon>
    </lineage>
</organism>
<name>A0A932GS10_UNCTE</name>
<comment type="caution">
    <text evidence="1">The sequence shown here is derived from an EMBL/GenBank/DDBJ whole genome shotgun (WGS) entry which is preliminary data.</text>
</comment>
<proteinExistence type="predicted"/>
<gene>
    <name evidence="1" type="ORF">HYY65_13335</name>
</gene>
<protein>
    <submittedName>
        <fullName evidence="1">Uncharacterized protein</fullName>
    </submittedName>
</protein>
<dbReference type="Proteomes" id="UP000741360">
    <property type="component" value="Unassembled WGS sequence"/>
</dbReference>
<reference evidence="1" key="1">
    <citation type="submission" date="2020-07" db="EMBL/GenBank/DDBJ databases">
        <title>Huge and variable diversity of episymbiotic CPR bacteria and DPANN archaea in groundwater ecosystems.</title>
        <authorList>
            <person name="He C.Y."/>
            <person name="Keren R."/>
            <person name="Whittaker M."/>
            <person name="Farag I.F."/>
            <person name="Doudna J."/>
            <person name="Cate J.H.D."/>
            <person name="Banfield J.F."/>
        </authorList>
    </citation>
    <scope>NUCLEOTIDE SEQUENCE</scope>
    <source>
        <strain evidence="1">NC_groundwater_717_Ag_S-0.2um_59_8</strain>
    </source>
</reference>
<evidence type="ECO:0000313" key="1">
    <source>
        <dbReference type="EMBL" id="MBI3016008.1"/>
    </source>
</evidence>
<dbReference type="AlphaFoldDB" id="A0A932GS10"/>
<evidence type="ECO:0000313" key="2">
    <source>
        <dbReference type="Proteomes" id="UP000741360"/>
    </source>
</evidence>